<evidence type="ECO:0000256" key="3">
    <source>
        <dbReference type="SAM" id="MobiDB-lite"/>
    </source>
</evidence>
<dbReference type="GO" id="GO:0071949">
    <property type="term" value="F:FAD binding"/>
    <property type="evidence" value="ECO:0007669"/>
    <property type="project" value="InterPro"/>
</dbReference>
<sequence length="456" mass="51045">MSTSKANSANTSATASEESNSTSNVNSDNFMTNEVNKGNSEIIDVLVAGAGIGGLITALCLHRAGFTVRVYEQAHILKPIGFAMNLQPYCVKLLYELGLKDELDKIGIRTSTAAYYSRNGQFIYKESRGIDAGYGWPQYSIHHGYLQELLVHHMHDEVGKFSIQLGQKVVAFRMQQNHVEVDFVNPDTDQLTTALAKVLVGADGIKSAVRKILYPTESPPLWNGCSLWRGLTQMDKTFFDGRTMIYLGNPNERFIAFYPIGNNLINWVCVIQTEEPGRRVPPEMPDCDTMVHIQNLLPLISDMKLDFLDVHHLISSSLIVRCYPVTDRDTLVQWTHDRVTLLGDAAHPMYPYGSNGASQAIVDARALTLSFREHGVTPKSLKAYDNLRCEASNSFVLSAREHSSLKILQIIDEHLPSSFWRLSDIISESEIDAELSKHKQACDWNAQQLKQEPPLF</sequence>
<name>A0A813P710_9BILA</name>
<organism evidence="5 7">
    <name type="scientific">Adineta steineri</name>
    <dbReference type="NCBI Taxonomy" id="433720"/>
    <lineage>
        <taxon>Eukaryota</taxon>
        <taxon>Metazoa</taxon>
        <taxon>Spiralia</taxon>
        <taxon>Gnathifera</taxon>
        <taxon>Rotifera</taxon>
        <taxon>Eurotatoria</taxon>
        <taxon>Bdelloidea</taxon>
        <taxon>Adinetida</taxon>
        <taxon>Adinetidae</taxon>
        <taxon>Adineta</taxon>
    </lineage>
</organism>
<evidence type="ECO:0000256" key="1">
    <source>
        <dbReference type="ARBA" id="ARBA00023002"/>
    </source>
</evidence>
<evidence type="ECO:0000256" key="2">
    <source>
        <dbReference type="ARBA" id="ARBA00023033"/>
    </source>
</evidence>
<dbReference type="InterPro" id="IPR050493">
    <property type="entry name" value="FAD-dep_Monooxygenase_BioMet"/>
</dbReference>
<dbReference type="PANTHER" id="PTHR13789:SF268">
    <property type="entry name" value="5-METHYLPHENAZINE-1-CARBOXYLATE 1-MONOOXYGENASE"/>
    <property type="match status" value="1"/>
</dbReference>
<dbReference type="SUPFAM" id="SSF54373">
    <property type="entry name" value="FAD-linked reductases, C-terminal domain"/>
    <property type="match status" value="1"/>
</dbReference>
<keyword evidence="1" id="KW-0560">Oxidoreductase</keyword>
<reference evidence="5" key="1">
    <citation type="submission" date="2021-02" db="EMBL/GenBank/DDBJ databases">
        <authorList>
            <person name="Nowell W R."/>
        </authorList>
    </citation>
    <scope>NUCLEOTIDE SEQUENCE</scope>
</reference>
<dbReference type="AlphaFoldDB" id="A0A813P710"/>
<dbReference type="EMBL" id="CAJOAZ010001945">
    <property type="protein sequence ID" value="CAF3875939.1"/>
    <property type="molecule type" value="Genomic_DNA"/>
</dbReference>
<dbReference type="SUPFAM" id="SSF51905">
    <property type="entry name" value="FAD/NAD(P)-binding domain"/>
    <property type="match status" value="1"/>
</dbReference>
<dbReference type="GO" id="GO:0004497">
    <property type="term" value="F:monooxygenase activity"/>
    <property type="evidence" value="ECO:0007669"/>
    <property type="project" value="UniProtKB-KW"/>
</dbReference>
<accession>A0A813P710</accession>
<dbReference type="InterPro" id="IPR002938">
    <property type="entry name" value="FAD-bd"/>
</dbReference>
<dbReference type="Gene3D" id="3.50.50.60">
    <property type="entry name" value="FAD/NAD(P)-binding domain"/>
    <property type="match status" value="1"/>
</dbReference>
<dbReference type="NCBIfam" id="NF005720">
    <property type="entry name" value="PRK07538.1"/>
    <property type="match status" value="1"/>
</dbReference>
<evidence type="ECO:0000313" key="5">
    <source>
        <dbReference type="EMBL" id="CAF0745980.1"/>
    </source>
</evidence>
<protein>
    <recommendedName>
        <fullName evidence="4">FAD-binding domain-containing protein</fullName>
    </recommendedName>
</protein>
<evidence type="ECO:0000259" key="4">
    <source>
        <dbReference type="Pfam" id="PF01494"/>
    </source>
</evidence>
<dbReference type="InterPro" id="IPR036188">
    <property type="entry name" value="FAD/NAD-bd_sf"/>
</dbReference>
<evidence type="ECO:0000313" key="7">
    <source>
        <dbReference type="Proteomes" id="UP000663845"/>
    </source>
</evidence>
<feature type="compositionally biased region" description="Low complexity" evidence="3">
    <location>
        <begin position="1"/>
        <end position="27"/>
    </location>
</feature>
<dbReference type="PRINTS" id="PR00420">
    <property type="entry name" value="RNGMNOXGNASE"/>
</dbReference>
<dbReference type="Gene3D" id="3.30.9.30">
    <property type="match status" value="1"/>
</dbReference>
<dbReference type="Proteomes" id="UP000663845">
    <property type="component" value="Unassembled WGS sequence"/>
</dbReference>
<proteinExistence type="predicted"/>
<keyword evidence="2" id="KW-0503">Monooxygenase</keyword>
<dbReference type="Pfam" id="PF01494">
    <property type="entry name" value="FAD_binding_3"/>
    <property type="match status" value="1"/>
</dbReference>
<dbReference type="PANTHER" id="PTHR13789">
    <property type="entry name" value="MONOOXYGENASE"/>
    <property type="match status" value="1"/>
</dbReference>
<feature type="region of interest" description="Disordered" evidence="3">
    <location>
        <begin position="1"/>
        <end position="31"/>
    </location>
</feature>
<evidence type="ECO:0000313" key="6">
    <source>
        <dbReference type="EMBL" id="CAF3875939.1"/>
    </source>
</evidence>
<dbReference type="Proteomes" id="UP000663844">
    <property type="component" value="Unassembled WGS sequence"/>
</dbReference>
<dbReference type="EMBL" id="CAJNOG010000011">
    <property type="protein sequence ID" value="CAF0745980.1"/>
    <property type="molecule type" value="Genomic_DNA"/>
</dbReference>
<gene>
    <name evidence="5" type="ORF">JYZ213_LOCUS2178</name>
    <name evidence="6" type="ORF">OXD698_LOCUS22624</name>
</gene>
<feature type="domain" description="FAD-binding" evidence="4">
    <location>
        <begin position="44"/>
        <end position="371"/>
    </location>
</feature>
<comment type="caution">
    <text evidence="5">The sequence shown here is derived from an EMBL/GenBank/DDBJ whole genome shotgun (WGS) entry which is preliminary data.</text>
</comment>